<dbReference type="InterPro" id="IPR036440">
    <property type="entry name" value="Peptidase_C15-like_sf"/>
</dbReference>
<dbReference type="SUPFAM" id="SSF53182">
    <property type="entry name" value="Pyrrolidone carboxyl peptidase (pyroglutamate aminopeptidase)"/>
    <property type="match status" value="1"/>
</dbReference>
<dbReference type="GO" id="GO:0006508">
    <property type="term" value="P:proteolysis"/>
    <property type="evidence" value="ECO:0007669"/>
    <property type="project" value="UniProtKB-KW"/>
</dbReference>
<organism evidence="13 14">
    <name type="scientific">Paenibacillus campinasensis</name>
    <dbReference type="NCBI Taxonomy" id="66347"/>
    <lineage>
        <taxon>Bacteria</taxon>
        <taxon>Bacillati</taxon>
        <taxon>Bacillota</taxon>
        <taxon>Bacilli</taxon>
        <taxon>Bacillales</taxon>
        <taxon>Paenibacillaceae</taxon>
        <taxon>Paenibacillus</taxon>
    </lineage>
</organism>
<evidence type="ECO:0000256" key="10">
    <source>
        <dbReference type="PROSITE-ProRule" id="PRU10076"/>
    </source>
</evidence>
<dbReference type="Pfam" id="PF01470">
    <property type="entry name" value="Peptidase_C15"/>
    <property type="match status" value="1"/>
</dbReference>
<comment type="subunit">
    <text evidence="9">Homotetramer.</text>
</comment>
<dbReference type="InterPro" id="IPR033694">
    <property type="entry name" value="PGPEP1_Cys_AS"/>
</dbReference>
<dbReference type="EMBL" id="NPBY01000036">
    <property type="protein sequence ID" value="PAD76611.1"/>
    <property type="molecule type" value="Genomic_DNA"/>
</dbReference>
<feature type="active site" evidence="9">
    <location>
        <position position="171"/>
    </location>
</feature>
<evidence type="ECO:0000256" key="2">
    <source>
        <dbReference type="ARBA" id="ARBA00002280"/>
    </source>
</evidence>
<keyword evidence="8 9" id="KW-0788">Thiol protease</keyword>
<dbReference type="AlphaFoldDB" id="A0A268EU35"/>
<evidence type="ECO:0000256" key="7">
    <source>
        <dbReference type="ARBA" id="ARBA00022801"/>
    </source>
</evidence>
<comment type="subcellular location">
    <subcellularLocation>
        <location evidence="3 9">Cytoplasm</location>
    </subcellularLocation>
</comment>
<gene>
    <name evidence="9 13" type="primary">pcp</name>
    <name evidence="13" type="ORF">CHH67_11875</name>
</gene>
<dbReference type="PANTHER" id="PTHR23402">
    <property type="entry name" value="PROTEASE FAMILY C15 PYROGLUTAMYL-PEPTIDASE I-RELATED"/>
    <property type="match status" value="1"/>
</dbReference>
<dbReference type="PANTHER" id="PTHR23402:SF1">
    <property type="entry name" value="PYROGLUTAMYL-PEPTIDASE I"/>
    <property type="match status" value="1"/>
</dbReference>
<comment type="catalytic activity">
    <reaction evidence="1 9 10">
        <text>Release of an N-terminal pyroglutamyl group from a polypeptide, the second amino acid generally not being Pro.</text>
        <dbReference type="EC" id="3.4.19.3"/>
    </reaction>
</comment>
<proteinExistence type="inferred from homology"/>
<comment type="function">
    <text evidence="2 9">Removes 5-oxoproline from various penultimate amino acid residues except L-proline.</text>
</comment>
<dbReference type="PROSITE" id="PS01334">
    <property type="entry name" value="PYRASE_CYS"/>
    <property type="match status" value="1"/>
</dbReference>
<reference evidence="13 14" key="1">
    <citation type="submission" date="2017-07" db="EMBL/GenBank/DDBJ databases">
        <title>Isolation and whole genome analysis of endospore-forming bacteria from heroin.</title>
        <authorList>
            <person name="Kalinowski J."/>
            <person name="Ahrens B."/>
            <person name="Al-Dilaimi A."/>
            <person name="Winkler A."/>
            <person name="Wibberg D."/>
            <person name="Schleenbecker U."/>
            <person name="Ruckert C."/>
            <person name="Wolfel R."/>
            <person name="Grass G."/>
        </authorList>
    </citation>
    <scope>NUCLEOTIDE SEQUENCE [LARGE SCALE GENOMIC DNA]</scope>
    <source>
        <strain evidence="13 14">7537-G1</strain>
    </source>
</reference>
<keyword evidence="5 9" id="KW-0963">Cytoplasm</keyword>
<dbReference type="PIRSF" id="PIRSF015592">
    <property type="entry name" value="Prld-crbxl_pptds"/>
    <property type="match status" value="1"/>
</dbReference>
<evidence type="ECO:0000256" key="1">
    <source>
        <dbReference type="ARBA" id="ARBA00001770"/>
    </source>
</evidence>
<dbReference type="GO" id="GO:0005829">
    <property type="term" value="C:cytosol"/>
    <property type="evidence" value="ECO:0007669"/>
    <property type="project" value="InterPro"/>
</dbReference>
<dbReference type="GO" id="GO:0016920">
    <property type="term" value="F:pyroglutamyl-peptidase activity"/>
    <property type="evidence" value="ECO:0007669"/>
    <property type="project" value="UniProtKB-UniRule"/>
</dbReference>
<comment type="caution">
    <text evidence="13">The sequence shown here is derived from an EMBL/GenBank/DDBJ whole genome shotgun (WGS) entry which is preliminary data.</text>
</comment>
<dbReference type="PROSITE" id="PS01333">
    <property type="entry name" value="PYRASE_GLU"/>
    <property type="match status" value="1"/>
</dbReference>
<dbReference type="EC" id="3.4.19.3" evidence="9"/>
<feature type="active site" evidence="9 10">
    <location>
        <position position="80"/>
    </location>
</feature>
<evidence type="ECO:0000256" key="12">
    <source>
        <dbReference type="SAM" id="MobiDB-lite"/>
    </source>
</evidence>
<evidence type="ECO:0000256" key="6">
    <source>
        <dbReference type="ARBA" id="ARBA00022670"/>
    </source>
</evidence>
<feature type="active site" evidence="9 11">
    <location>
        <position position="147"/>
    </location>
</feature>
<dbReference type="Gene3D" id="3.40.630.20">
    <property type="entry name" value="Peptidase C15, pyroglutamyl peptidase I-like"/>
    <property type="match status" value="1"/>
</dbReference>
<dbReference type="InterPro" id="IPR000816">
    <property type="entry name" value="Peptidase_C15"/>
</dbReference>
<evidence type="ECO:0000256" key="4">
    <source>
        <dbReference type="ARBA" id="ARBA00006641"/>
    </source>
</evidence>
<evidence type="ECO:0000256" key="8">
    <source>
        <dbReference type="ARBA" id="ARBA00022807"/>
    </source>
</evidence>
<evidence type="ECO:0000256" key="5">
    <source>
        <dbReference type="ARBA" id="ARBA00022490"/>
    </source>
</evidence>
<feature type="region of interest" description="Disordered" evidence="12">
    <location>
        <begin position="93"/>
        <end position="113"/>
    </location>
</feature>
<evidence type="ECO:0000256" key="9">
    <source>
        <dbReference type="HAMAP-Rule" id="MF_00417"/>
    </source>
</evidence>
<sequence length="219" mass="23362">MKKLLISGFEPFGGSSINPTERLIRDIVNETIPGAEIHTVLLPVHYDECAELLIRETERVQPDAVIATGVAGGRTAVTPERIAVNVKDIPQEASLTDNKGAKPQDEPIVPGGPDGLFSSLPVRAMVNQLKEQGIPASVSNTAGTYICNNTMYSLLYHIQSHALPVIGGFVHFPASTEMAVDKPSLPTLSHDTMLAALRVIIETTMAELESSQGAGPDLT</sequence>
<dbReference type="CDD" id="cd00501">
    <property type="entry name" value="Peptidase_C15"/>
    <property type="match status" value="1"/>
</dbReference>
<keyword evidence="6 9" id="KW-0645">Protease</keyword>
<dbReference type="Proteomes" id="UP000215596">
    <property type="component" value="Unassembled WGS sequence"/>
</dbReference>
<dbReference type="InterPro" id="IPR029762">
    <property type="entry name" value="PGP-I_bact-type"/>
</dbReference>
<name>A0A268EU35_9BACL</name>
<dbReference type="HAMAP" id="MF_00417">
    <property type="entry name" value="Pyrrolid_peptidase"/>
    <property type="match status" value="1"/>
</dbReference>
<evidence type="ECO:0000256" key="3">
    <source>
        <dbReference type="ARBA" id="ARBA00004496"/>
    </source>
</evidence>
<dbReference type="InterPro" id="IPR033693">
    <property type="entry name" value="PGPEP1_Glu_AS"/>
</dbReference>
<evidence type="ECO:0000313" key="14">
    <source>
        <dbReference type="Proteomes" id="UP000215596"/>
    </source>
</evidence>
<evidence type="ECO:0000313" key="13">
    <source>
        <dbReference type="EMBL" id="PAD76611.1"/>
    </source>
</evidence>
<dbReference type="OrthoDB" id="9779738at2"/>
<accession>A0A268EU35</accession>
<evidence type="ECO:0000256" key="11">
    <source>
        <dbReference type="PROSITE-ProRule" id="PRU10077"/>
    </source>
</evidence>
<protein>
    <recommendedName>
        <fullName evidence="9">Pyrrolidone-carboxylate peptidase</fullName>
        <ecNumber evidence="9">3.4.19.3</ecNumber>
    </recommendedName>
    <alternativeName>
        <fullName evidence="9">5-oxoprolyl-peptidase</fullName>
    </alternativeName>
    <alternativeName>
        <fullName evidence="9">Pyroglutamyl-peptidase I</fullName>
        <shortName evidence="9">PGP-I</shortName>
        <shortName evidence="9">Pyrase</shortName>
    </alternativeName>
</protein>
<dbReference type="InterPro" id="IPR016125">
    <property type="entry name" value="Peptidase_C15-like"/>
</dbReference>
<comment type="similarity">
    <text evidence="4 9">Belongs to the peptidase C15 family.</text>
</comment>
<keyword evidence="7 9" id="KW-0378">Hydrolase</keyword>
<dbReference type="NCBIfam" id="TIGR00504">
    <property type="entry name" value="pyro_pdase"/>
    <property type="match status" value="1"/>
</dbReference>
<dbReference type="NCBIfam" id="NF009676">
    <property type="entry name" value="PRK13197.1"/>
    <property type="match status" value="1"/>
</dbReference>
<dbReference type="RefSeq" id="WP_095265402.1">
    <property type="nucleotide sequence ID" value="NZ_NPBY01000036.1"/>
</dbReference>
<dbReference type="PRINTS" id="PR00706">
    <property type="entry name" value="PYROGLUPTASE"/>
</dbReference>